<feature type="region of interest" description="Disordered" evidence="1">
    <location>
        <begin position="29"/>
        <end position="52"/>
    </location>
</feature>
<gene>
    <name evidence="2" type="ORF">SAV14893_083340</name>
</gene>
<evidence type="ECO:0000256" key="1">
    <source>
        <dbReference type="SAM" id="MobiDB-lite"/>
    </source>
</evidence>
<dbReference type="AlphaFoldDB" id="A0A4D4MAE2"/>
<dbReference type="Proteomes" id="UP000302139">
    <property type="component" value="Unassembled WGS sequence"/>
</dbReference>
<name>A0A4D4MAE2_STRAX</name>
<proteinExistence type="predicted"/>
<sequence length="52" mass="5359">MDRAGFLTECTREAGQVFLTSVRGDAACGAEPGQRPGTEISPPPGAALLGWL</sequence>
<protein>
    <submittedName>
        <fullName evidence="2">Uncharacterized protein</fullName>
    </submittedName>
</protein>
<organism evidence="2 3">
    <name type="scientific">Streptomyces avermitilis</name>
    <dbReference type="NCBI Taxonomy" id="33903"/>
    <lineage>
        <taxon>Bacteria</taxon>
        <taxon>Bacillati</taxon>
        <taxon>Actinomycetota</taxon>
        <taxon>Actinomycetes</taxon>
        <taxon>Kitasatosporales</taxon>
        <taxon>Streptomycetaceae</taxon>
        <taxon>Streptomyces</taxon>
    </lineage>
</organism>
<evidence type="ECO:0000313" key="2">
    <source>
        <dbReference type="EMBL" id="GDY68941.1"/>
    </source>
</evidence>
<evidence type="ECO:0000313" key="3">
    <source>
        <dbReference type="Proteomes" id="UP000302139"/>
    </source>
</evidence>
<accession>A0A4D4MAE2</accession>
<reference evidence="2 3" key="1">
    <citation type="submission" date="2019-04" db="EMBL/GenBank/DDBJ databases">
        <title>Draft genome sequences of Streptomyces avermitilis NBRC 14893.</title>
        <authorList>
            <person name="Komaki H."/>
            <person name="Tamura T."/>
            <person name="Hosoyama A."/>
        </authorList>
    </citation>
    <scope>NUCLEOTIDE SEQUENCE [LARGE SCALE GENOMIC DNA]</scope>
    <source>
        <strain evidence="2 3">NBRC 14893</strain>
    </source>
</reference>
<comment type="caution">
    <text evidence="2">The sequence shown here is derived from an EMBL/GenBank/DDBJ whole genome shotgun (WGS) entry which is preliminary data.</text>
</comment>
<dbReference type="EMBL" id="BJHX01000001">
    <property type="protein sequence ID" value="GDY68941.1"/>
    <property type="molecule type" value="Genomic_DNA"/>
</dbReference>